<name>A0A495D2Q7_9PROT</name>
<sequence length="191" mass="20885">MKRLLICGLVAASLSACAVVPVAAPAGPFETEGDFSVMLQKDWSRWPSQINPATNGEFLTQDGVLLNRVHLVSIPDSEGLVRARRNVEMPLYTAGSSEFEIVEFITSSLEMIGYSDVEADLIRPAEFDGVDGLRFGLTGIWQNGMRVKGEAATIAHDDRLDLVLFMAPELHYYDAVAPEVEAIMNSIDLPD</sequence>
<reference evidence="2 3" key="1">
    <citation type="submission" date="2018-10" db="EMBL/GenBank/DDBJ databases">
        <title>Genomic Encyclopedia of Type Strains, Phase IV (KMG-IV): sequencing the most valuable type-strain genomes for metagenomic binning, comparative biology and taxonomic classification.</title>
        <authorList>
            <person name="Goeker M."/>
        </authorList>
    </citation>
    <scope>NUCLEOTIDE SEQUENCE [LARGE SCALE GENOMIC DNA]</scope>
    <source>
        <strain evidence="2 3">DSM 4734</strain>
    </source>
</reference>
<keyword evidence="1" id="KW-0732">Signal</keyword>
<protein>
    <recommendedName>
        <fullName evidence="4">Lipoprotein</fullName>
    </recommendedName>
</protein>
<evidence type="ECO:0000256" key="1">
    <source>
        <dbReference type="SAM" id="SignalP"/>
    </source>
</evidence>
<dbReference type="AlphaFoldDB" id="A0A495D2Q7"/>
<accession>A0A495D2Q7</accession>
<evidence type="ECO:0008006" key="4">
    <source>
        <dbReference type="Google" id="ProtNLM"/>
    </source>
</evidence>
<dbReference type="EMBL" id="RBIM01000005">
    <property type="protein sequence ID" value="RKQ96046.1"/>
    <property type="molecule type" value="Genomic_DNA"/>
</dbReference>
<dbReference type="RefSeq" id="WP_121211607.1">
    <property type="nucleotide sequence ID" value="NZ_RBIM01000005.1"/>
</dbReference>
<proteinExistence type="predicted"/>
<feature type="signal peptide" evidence="1">
    <location>
        <begin position="1"/>
        <end position="18"/>
    </location>
</feature>
<dbReference type="PROSITE" id="PS51257">
    <property type="entry name" value="PROKAR_LIPOPROTEIN"/>
    <property type="match status" value="1"/>
</dbReference>
<evidence type="ECO:0000313" key="2">
    <source>
        <dbReference type="EMBL" id="RKQ96046.1"/>
    </source>
</evidence>
<dbReference type="Proteomes" id="UP000273675">
    <property type="component" value="Unassembled WGS sequence"/>
</dbReference>
<dbReference type="OrthoDB" id="7631496at2"/>
<evidence type="ECO:0000313" key="3">
    <source>
        <dbReference type="Proteomes" id="UP000273675"/>
    </source>
</evidence>
<feature type="chain" id="PRO_5019823926" description="Lipoprotein" evidence="1">
    <location>
        <begin position="19"/>
        <end position="191"/>
    </location>
</feature>
<comment type="caution">
    <text evidence="2">The sequence shown here is derived from an EMBL/GenBank/DDBJ whole genome shotgun (WGS) entry which is preliminary data.</text>
</comment>
<organism evidence="2 3">
    <name type="scientific">Maricaulis maris</name>
    <dbReference type="NCBI Taxonomy" id="74318"/>
    <lineage>
        <taxon>Bacteria</taxon>
        <taxon>Pseudomonadati</taxon>
        <taxon>Pseudomonadota</taxon>
        <taxon>Alphaproteobacteria</taxon>
        <taxon>Maricaulales</taxon>
        <taxon>Maricaulaceae</taxon>
        <taxon>Maricaulis</taxon>
    </lineage>
</organism>
<gene>
    <name evidence="2" type="ORF">C7435_2297</name>
</gene>